<organism evidence="1 2">
    <name type="scientific">Talaromyces pinophilus</name>
    <name type="common">Penicillium pinophilum</name>
    <dbReference type="NCBI Taxonomy" id="128442"/>
    <lineage>
        <taxon>Eukaryota</taxon>
        <taxon>Fungi</taxon>
        <taxon>Dikarya</taxon>
        <taxon>Ascomycota</taxon>
        <taxon>Pezizomycotina</taxon>
        <taxon>Eurotiomycetes</taxon>
        <taxon>Eurotiomycetidae</taxon>
        <taxon>Eurotiales</taxon>
        <taxon>Trichocomaceae</taxon>
        <taxon>Talaromyces</taxon>
        <taxon>Talaromyces sect. Talaromyces</taxon>
    </lineage>
</organism>
<reference evidence="2" key="1">
    <citation type="journal article" date="2015" name="Genome Announc.">
        <title>Draft genome sequence of Talaromyces cellulolyticus strain Y-94, a source of lignocellulosic biomass-degrading enzymes.</title>
        <authorList>
            <person name="Fujii T."/>
            <person name="Koike H."/>
            <person name="Sawayama S."/>
            <person name="Yano S."/>
            <person name="Inoue H."/>
        </authorList>
    </citation>
    <scope>NUCLEOTIDE SEQUENCE [LARGE SCALE GENOMIC DNA]</scope>
    <source>
        <strain evidence="2">Y-94</strain>
    </source>
</reference>
<name>A0A698XMV9_TALPI</name>
<protein>
    <submittedName>
        <fullName evidence="1">Uncharacterized protein</fullName>
    </submittedName>
</protein>
<accession>A0A698XMV9</accession>
<gene>
    <name evidence="1" type="ORF">TCE0_013r01128</name>
</gene>
<dbReference type="AlphaFoldDB" id="A0A698XMV9"/>
<evidence type="ECO:0000313" key="2">
    <source>
        <dbReference type="Proteomes" id="UP000053095"/>
    </source>
</evidence>
<dbReference type="EMBL" id="DF933809">
    <property type="protein sequence ID" value="GAM33898.1"/>
    <property type="molecule type" value="Genomic_DNA"/>
</dbReference>
<proteinExistence type="predicted"/>
<evidence type="ECO:0000313" key="1">
    <source>
        <dbReference type="EMBL" id="GAM33898.1"/>
    </source>
</evidence>
<keyword evidence="2" id="KW-1185">Reference proteome</keyword>
<sequence length="254" mass="29446">MSLSRMIIPGNEDDFNLLRYLTGNENFFTVMESIAIAALFCQHAEHLNFFITRALLPGFLEAYSDYEAMGTLKDNDPKFVVRSAHARLDAQRYRLIAMWEYTCATDSAQGMLHGLCMYLHAFFEQKELHVGPEYRWDLCMALHDDTRAKLLDSEYGLDFLVPERLDGIRETVFELEQLASDRNGVNKILERAANAEWIMNEAERMWANQLQSEGSVSRSLGSQGMSLEQAHEYLQSRLEYWEEDIRQYENARST</sequence>
<dbReference type="Proteomes" id="UP000053095">
    <property type="component" value="Unassembled WGS sequence"/>
</dbReference>